<dbReference type="SUPFAM" id="SSF56752">
    <property type="entry name" value="D-aminoacid aminotransferase-like PLP-dependent enzymes"/>
    <property type="match status" value="1"/>
</dbReference>
<comment type="caution">
    <text evidence="6">The sequence shown here is derived from an EMBL/GenBank/DDBJ whole genome shotgun (WGS) entry which is preliminary data.</text>
</comment>
<dbReference type="InterPro" id="IPR043132">
    <property type="entry name" value="BCAT-like_C"/>
</dbReference>
<dbReference type="PROSITE" id="PS00770">
    <property type="entry name" value="AA_TRANSFER_CLASS_4"/>
    <property type="match status" value="1"/>
</dbReference>
<dbReference type="InterPro" id="IPR018300">
    <property type="entry name" value="Aminotrans_IV_CS"/>
</dbReference>
<keyword evidence="3 5" id="KW-0663">Pyridoxal phosphate</keyword>
<evidence type="ECO:0000256" key="1">
    <source>
        <dbReference type="ARBA" id="ARBA00001933"/>
    </source>
</evidence>
<evidence type="ECO:0000256" key="3">
    <source>
        <dbReference type="ARBA" id="ARBA00022898"/>
    </source>
</evidence>
<dbReference type="InterPro" id="IPR043131">
    <property type="entry name" value="BCAT-like_N"/>
</dbReference>
<evidence type="ECO:0000256" key="2">
    <source>
        <dbReference type="ARBA" id="ARBA00009320"/>
    </source>
</evidence>
<accession>A0ABV1EZH2</accession>
<dbReference type="Proteomes" id="UP001465426">
    <property type="component" value="Unassembled WGS sequence"/>
</dbReference>
<dbReference type="Gene3D" id="3.20.10.10">
    <property type="entry name" value="D-amino Acid Aminotransferase, subunit A, domain 2"/>
    <property type="match status" value="1"/>
</dbReference>
<gene>
    <name evidence="6" type="primary">pabC</name>
    <name evidence="6" type="ORF">WMO63_12675</name>
</gene>
<dbReference type="NCBIfam" id="NF005800">
    <property type="entry name" value="PRK07650.1"/>
    <property type="match status" value="1"/>
</dbReference>
<proteinExistence type="inferred from homology"/>
<dbReference type="RefSeq" id="WP_031537154.1">
    <property type="nucleotide sequence ID" value="NZ_JBBMFN010000029.1"/>
</dbReference>
<evidence type="ECO:0000256" key="4">
    <source>
        <dbReference type="RuleBase" id="RU004106"/>
    </source>
</evidence>
<evidence type="ECO:0000313" key="7">
    <source>
        <dbReference type="Proteomes" id="UP001465426"/>
    </source>
</evidence>
<dbReference type="Pfam" id="PF01063">
    <property type="entry name" value="Aminotran_4"/>
    <property type="match status" value="1"/>
</dbReference>
<comment type="similarity">
    <text evidence="2 4">Belongs to the class-IV pyridoxal-phosphate-dependent aminotransferase family.</text>
</comment>
<dbReference type="EC" id="4.1.3.38" evidence="6"/>
<organism evidence="6 7">
    <name type="scientific">Niallia hominis</name>
    <dbReference type="NCBI Taxonomy" id="3133173"/>
    <lineage>
        <taxon>Bacteria</taxon>
        <taxon>Bacillati</taxon>
        <taxon>Bacillota</taxon>
        <taxon>Bacilli</taxon>
        <taxon>Bacillales</taxon>
        <taxon>Bacillaceae</taxon>
        <taxon>Niallia</taxon>
    </lineage>
</organism>
<dbReference type="PANTHER" id="PTHR42743">
    <property type="entry name" value="AMINO-ACID AMINOTRANSFERASE"/>
    <property type="match status" value="1"/>
</dbReference>
<protein>
    <submittedName>
        <fullName evidence="6">Aminodeoxychorismate lyase</fullName>
        <ecNumber evidence="6">4.1.3.38</ecNumber>
    </submittedName>
</protein>
<sequence length="290" mass="32688">MFMYINGQVVSEEEAAISVFDHGFIYGLGLFETFRVYEGHPFLLDDHLCRLNEGLKEMNIQLSFEREEVVAIIQSLLKKNNINNAYIRWNVSAGNGMIGLQTDPYLEPNTIVYIKPLPPANGMPEKIGQVVTIPRNTPEGVFRLKSHHFFNNILAKREIGADMTIEGFFLTKEGYVAEGITSNLFWVINEVLYTPSLQAGILNGITRQFVLSLAKSMGLVVKEGMFPLVMLAGAEEVFATNSIQEIIPIKKIDGYDYKGVEGKVVAKLYKEYRKHSTQLWSKEELGGIKE</sequence>
<evidence type="ECO:0000256" key="5">
    <source>
        <dbReference type="RuleBase" id="RU004516"/>
    </source>
</evidence>
<comment type="cofactor">
    <cofactor evidence="1 5">
        <name>pyridoxal 5'-phosphate</name>
        <dbReference type="ChEBI" id="CHEBI:597326"/>
    </cofactor>
</comment>
<name>A0ABV1EZH2_9BACI</name>
<dbReference type="InterPro" id="IPR036038">
    <property type="entry name" value="Aminotransferase-like"/>
</dbReference>
<reference evidence="6 7" key="1">
    <citation type="submission" date="2024-03" db="EMBL/GenBank/DDBJ databases">
        <title>Human intestinal bacterial collection.</title>
        <authorList>
            <person name="Pauvert C."/>
            <person name="Hitch T.C.A."/>
            <person name="Clavel T."/>
        </authorList>
    </citation>
    <scope>NUCLEOTIDE SEQUENCE [LARGE SCALE GENOMIC DNA]</scope>
    <source>
        <strain evidence="6 7">CLA-SR-H024</strain>
    </source>
</reference>
<dbReference type="CDD" id="cd00449">
    <property type="entry name" value="PLPDE_IV"/>
    <property type="match status" value="1"/>
</dbReference>
<dbReference type="InterPro" id="IPR001544">
    <property type="entry name" value="Aminotrans_IV"/>
</dbReference>
<evidence type="ECO:0000313" key="6">
    <source>
        <dbReference type="EMBL" id="MEQ2466522.1"/>
    </source>
</evidence>
<dbReference type="Gene3D" id="3.30.470.10">
    <property type="match status" value="1"/>
</dbReference>
<dbReference type="InterPro" id="IPR050571">
    <property type="entry name" value="Class-IV_PLP-Dep_Aminotrnsfr"/>
</dbReference>
<dbReference type="PANTHER" id="PTHR42743:SF11">
    <property type="entry name" value="AMINODEOXYCHORISMATE LYASE"/>
    <property type="match status" value="1"/>
</dbReference>
<dbReference type="GO" id="GO:0008696">
    <property type="term" value="F:4-amino-4-deoxychorismate lyase activity"/>
    <property type="evidence" value="ECO:0007669"/>
    <property type="project" value="UniProtKB-EC"/>
</dbReference>
<keyword evidence="7" id="KW-1185">Reference proteome</keyword>
<keyword evidence="6" id="KW-0456">Lyase</keyword>
<dbReference type="EMBL" id="JBBMFN010000029">
    <property type="protein sequence ID" value="MEQ2466522.1"/>
    <property type="molecule type" value="Genomic_DNA"/>
</dbReference>